<dbReference type="Gene3D" id="3.30.420.40">
    <property type="match status" value="2"/>
</dbReference>
<dbReference type="PROSITE" id="PS01125">
    <property type="entry name" value="ROK"/>
    <property type="match status" value="1"/>
</dbReference>
<evidence type="ECO:0000256" key="4">
    <source>
        <dbReference type="ARBA" id="ARBA00022679"/>
    </source>
</evidence>
<evidence type="ECO:0000256" key="1">
    <source>
        <dbReference type="ARBA" id="ARBA00006479"/>
    </source>
</evidence>
<evidence type="ECO:0000313" key="11">
    <source>
        <dbReference type="Proteomes" id="UP000832041"/>
    </source>
</evidence>
<keyword evidence="11" id="KW-1185">Reference proteome</keyword>
<dbReference type="GO" id="GO:0004340">
    <property type="term" value="F:glucokinase activity"/>
    <property type="evidence" value="ECO:0007669"/>
    <property type="project" value="UniProtKB-EC"/>
</dbReference>
<name>A0ABY4L786_THEAE</name>
<evidence type="ECO:0000256" key="3">
    <source>
        <dbReference type="ARBA" id="ARBA00014701"/>
    </source>
</evidence>
<dbReference type="Pfam" id="PF00480">
    <property type="entry name" value="ROK"/>
    <property type="match status" value="1"/>
</dbReference>
<evidence type="ECO:0000256" key="8">
    <source>
        <dbReference type="ARBA" id="ARBA00032386"/>
    </source>
</evidence>
<dbReference type="Proteomes" id="UP000832041">
    <property type="component" value="Chromosome"/>
</dbReference>
<keyword evidence="4 10" id="KW-0808">Transferase</keyword>
<keyword evidence="7" id="KW-0067">ATP-binding</keyword>
<feature type="region of interest" description="Disordered" evidence="9">
    <location>
        <begin position="326"/>
        <end position="365"/>
    </location>
</feature>
<dbReference type="PANTHER" id="PTHR18964">
    <property type="entry name" value="ROK (REPRESSOR, ORF, KINASE) FAMILY"/>
    <property type="match status" value="1"/>
</dbReference>
<feature type="compositionally biased region" description="Basic residues" evidence="9">
    <location>
        <begin position="331"/>
        <end position="341"/>
    </location>
</feature>
<dbReference type="RefSeq" id="WP_248591286.1">
    <property type="nucleotide sequence ID" value="NZ_BAABEB010000011.1"/>
</dbReference>
<dbReference type="InterPro" id="IPR043129">
    <property type="entry name" value="ATPase_NBD"/>
</dbReference>
<evidence type="ECO:0000256" key="2">
    <source>
        <dbReference type="ARBA" id="ARBA00012323"/>
    </source>
</evidence>
<dbReference type="SUPFAM" id="SSF53067">
    <property type="entry name" value="Actin-like ATPase domain"/>
    <property type="match status" value="1"/>
</dbReference>
<protein>
    <recommendedName>
        <fullName evidence="3">Glucokinase</fullName>
        <ecNumber evidence="2">2.7.1.2</ecNumber>
    </recommendedName>
    <alternativeName>
        <fullName evidence="8">Glucose kinase</fullName>
    </alternativeName>
</protein>
<evidence type="ECO:0000256" key="5">
    <source>
        <dbReference type="ARBA" id="ARBA00022741"/>
    </source>
</evidence>
<dbReference type="InterPro" id="IPR049874">
    <property type="entry name" value="ROK_cs"/>
</dbReference>
<evidence type="ECO:0000313" key="10">
    <source>
        <dbReference type="EMBL" id="UPT22776.1"/>
    </source>
</evidence>
<dbReference type="NCBIfam" id="TIGR00744">
    <property type="entry name" value="ROK_glcA_fam"/>
    <property type="match status" value="1"/>
</dbReference>
<dbReference type="InterPro" id="IPR000600">
    <property type="entry name" value="ROK"/>
</dbReference>
<dbReference type="PANTHER" id="PTHR18964:SF173">
    <property type="entry name" value="GLUCOKINASE"/>
    <property type="match status" value="1"/>
</dbReference>
<evidence type="ECO:0000256" key="6">
    <source>
        <dbReference type="ARBA" id="ARBA00022777"/>
    </source>
</evidence>
<organism evidence="10 11">
    <name type="scientific">Thermobifida alba</name>
    <name type="common">Thermomonospora alba</name>
    <dbReference type="NCBI Taxonomy" id="53522"/>
    <lineage>
        <taxon>Bacteria</taxon>
        <taxon>Bacillati</taxon>
        <taxon>Actinomycetota</taxon>
        <taxon>Actinomycetes</taxon>
        <taxon>Streptosporangiales</taxon>
        <taxon>Nocardiopsidaceae</taxon>
        <taxon>Thermobifida</taxon>
    </lineage>
</organism>
<evidence type="ECO:0000256" key="9">
    <source>
        <dbReference type="SAM" id="MobiDB-lite"/>
    </source>
</evidence>
<reference evidence="10 11" key="1">
    <citation type="submission" date="2020-04" db="EMBL/GenBank/DDBJ databases">
        <title>Thermobifida alba genome sequencing and assembly.</title>
        <authorList>
            <person name="Luzics S."/>
            <person name="Horvath B."/>
            <person name="Nagy I."/>
            <person name="Toth A."/>
            <person name="Nagy I."/>
            <person name="Kukolya J."/>
        </authorList>
    </citation>
    <scope>NUCLEOTIDE SEQUENCE [LARGE SCALE GENOMIC DNA]</scope>
    <source>
        <strain evidence="10 11">DSM 43795</strain>
    </source>
</reference>
<dbReference type="InterPro" id="IPR004654">
    <property type="entry name" value="ROK_glcA"/>
</dbReference>
<dbReference type="EC" id="2.7.1.2" evidence="2"/>
<comment type="similarity">
    <text evidence="1">Belongs to the ROK (NagC/XylR) family.</text>
</comment>
<evidence type="ECO:0000256" key="7">
    <source>
        <dbReference type="ARBA" id="ARBA00022840"/>
    </source>
</evidence>
<keyword evidence="5" id="KW-0547">Nucleotide-binding</keyword>
<dbReference type="EMBL" id="CP051627">
    <property type="protein sequence ID" value="UPT22776.1"/>
    <property type="molecule type" value="Genomic_DNA"/>
</dbReference>
<keyword evidence="6" id="KW-0418">Kinase</keyword>
<proteinExistence type="inferred from homology"/>
<gene>
    <name evidence="10" type="ORF">FOF52_18985</name>
</gene>
<accession>A0ABY4L786</accession>
<feature type="compositionally biased region" description="Low complexity" evidence="9">
    <location>
        <begin position="342"/>
        <end position="352"/>
    </location>
</feature>
<sequence length="365" mass="38765">MVFTQTAGRRLRGLVIGIDIGGTKVAGGVVTPTGRVLSRLRTETPDRSKAPEVVEDTIVDLVEQLRRGHRIRAVGVGAAGFVDERRTRVLFAPHLSWRDEPLRESLQDRLGLPVVVENDANAAAWAETRMGAGRGVRDVVVVNLGTGIGGGIVIDGALRRGRHGLAGEFGHMVVVPDGHRCECGNRGCWEQYASGNALTREARELAAAHSLTASRLLEAADGDPARITGPLVTALAREGDRACVELLEDMGAWLGAGLANLAAAFDPELFIIGGGVCEADELLLAPARAHFRRALTGRGHRPEARIVRAALGNEAGLIGAADLARDVPSHRGPRRPGRAARSRLLFSRGSGPRPRRSGMRSGGRL</sequence>